<feature type="domain" description="HTH marR-type" evidence="7">
    <location>
        <begin position="31"/>
        <end position="168"/>
    </location>
</feature>
<evidence type="ECO:0000256" key="2">
    <source>
        <dbReference type="ARBA" id="ARBA00022490"/>
    </source>
</evidence>
<sequence length="171" mass="18543">MPREDTPHTTATPPLTPGPANVPAPALMPVDDLLCFSFYAASHAFTRVYKPLLDAIGLTYPQYLVMVALWEKDDQTVGGIGEKLGLESSTLTPLLKRLEALGLVTRSRDPADERVVRVRISAQGEALRAQARTIPECILKATGLDLDDAVRLQREVTALRDALEKAAAGKL</sequence>
<comment type="subcellular location">
    <subcellularLocation>
        <location evidence="1">Cytoplasm</location>
    </subcellularLocation>
</comment>
<dbReference type="InterPro" id="IPR055166">
    <property type="entry name" value="Transc_reg_Sar_Rot_HTH"/>
</dbReference>
<evidence type="ECO:0000256" key="6">
    <source>
        <dbReference type="SAM" id="MobiDB-lite"/>
    </source>
</evidence>
<evidence type="ECO:0000256" key="1">
    <source>
        <dbReference type="ARBA" id="ARBA00004496"/>
    </source>
</evidence>
<evidence type="ECO:0000256" key="4">
    <source>
        <dbReference type="ARBA" id="ARBA00023125"/>
    </source>
</evidence>
<dbReference type="GO" id="GO:0003677">
    <property type="term" value="F:DNA binding"/>
    <property type="evidence" value="ECO:0007669"/>
    <property type="project" value="UniProtKB-KW"/>
</dbReference>
<dbReference type="InterPro" id="IPR036390">
    <property type="entry name" value="WH_DNA-bd_sf"/>
</dbReference>
<keyword evidence="5" id="KW-0804">Transcription</keyword>
<dbReference type="KEGG" id="xau:Xaut_0061"/>
<keyword evidence="2" id="KW-0963">Cytoplasm</keyword>
<dbReference type="PANTHER" id="PTHR33164:SF5">
    <property type="entry name" value="ORGANIC HYDROPEROXIDE RESISTANCE TRANSCRIPTIONAL REGULATOR"/>
    <property type="match status" value="1"/>
</dbReference>
<dbReference type="AlphaFoldDB" id="A7IBC7"/>
<dbReference type="GO" id="GO:0003700">
    <property type="term" value="F:DNA-binding transcription factor activity"/>
    <property type="evidence" value="ECO:0007669"/>
    <property type="project" value="InterPro"/>
</dbReference>
<dbReference type="SUPFAM" id="SSF46785">
    <property type="entry name" value="Winged helix' DNA-binding domain"/>
    <property type="match status" value="1"/>
</dbReference>
<evidence type="ECO:0000256" key="3">
    <source>
        <dbReference type="ARBA" id="ARBA00023015"/>
    </source>
</evidence>
<keyword evidence="9" id="KW-1185">Reference proteome</keyword>
<organism evidence="8 9">
    <name type="scientific">Xanthobacter autotrophicus (strain ATCC BAA-1158 / Py2)</name>
    <dbReference type="NCBI Taxonomy" id="78245"/>
    <lineage>
        <taxon>Bacteria</taxon>
        <taxon>Pseudomonadati</taxon>
        <taxon>Pseudomonadota</taxon>
        <taxon>Alphaproteobacteria</taxon>
        <taxon>Hyphomicrobiales</taxon>
        <taxon>Xanthobacteraceae</taxon>
        <taxon>Xanthobacter</taxon>
    </lineage>
</organism>
<dbReference type="Gene3D" id="1.10.10.10">
    <property type="entry name" value="Winged helix-like DNA-binding domain superfamily/Winged helix DNA-binding domain"/>
    <property type="match status" value="1"/>
</dbReference>
<keyword evidence="3" id="KW-0805">Transcription regulation</keyword>
<keyword evidence="4" id="KW-0238">DNA-binding</keyword>
<dbReference type="InterPro" id="IPR039422">
    <property type="entry name" value="MarR/SlyA-like"/>
</dbReference>
<dbReference type="PRINTS" id="PR00598">
    <property type="entry name" value="HTHMARR"/>
</dbReference>
<evidence type="ECO:0000256" key="5">
    <source>
        <dbReference type="ARBA" id="ARBA00023163"/>
    </source>
</evidence>
<evidence type="ECO:0000313" key="9">
    <source>
        <dbReference type="Proteomes" id="UP000002417"/>
    </source>
</evidence>
<evidence type="ECO:0000259" key="7">
    <source>
        <dbReference type="PROSITE" id="PS50995"/>
    </source>
</evidence>
<gene>
    <name evidence="8" type="ordered locus">Xaut_0061</name>
</gene>
<reference evidence="8 9" key="1">
    <citation type="submission" date="2007-07" db="EMBL/GenBank/DDBJ databases">
        <title>Complete sequence of chromosome of Xanthobacter autotrophicus Py2.</title>
        <authorList>
            <consortium name="US DOE Joint Genome Institute"/>
            <person name="Copeland A."/>
            <person name="Lucas S."/>
            <person name="Lapidus A."/>
            <person name="Barry K."/>
            <person name="Glavina del Rio T."/>
            <person name="Hammon N."/>
            <person name="Israni S."/>
            <person name="Dalin E."/>
            <person name="Tice H."/>
            <person name="Pitluck S."/>
            <person name="Sims D."/>
            <person name="Brettin T."/>
            <person name="Bruce D."/>
            <person name="Detter J.C."/>
            <person name="Han C."/>
            <person name="Tapia R."/>
            <person name="Brainard J."/>
            <person name="Schmutz J."/>
            <person name="Larimer F."/>
            <person name="Land M."/>
            <person name="Hauser L."/>
            <person name="Kyrpides N."/>
            <person name="Kim E."/>
            <person name="Ensigns S.A."/>
            <person name="Richardson P."/>
        </authorList>
    </citation>
    <scope>NUCLEOTIDE SEQUENCE [LARGE SCALE GENOMIC DNA]</scope>
    <source>
        <strain evidence="9">ATCC BAA-1158 / Py2</strain>
    </source>
</reference>
<accession>A7IBC7</accession>
<dbReference type="Proteomes" id="UP000002417">
    <property type="component" value="Chromosome"/>
</dbReference>
<feature type="region of interest" description="Disordered" evidence="6">
    <location>
        <begin position="1"/>
        <end position="20"/>
    </location>
</feature>
<dbReference type="InterPro" id="IPR036388">
    <property type="entry name" value="WH-like_DNA-bd_sf"/>
</dbReference>
<dbReference type="Pfam" id="PF22381">
    <property type="entry name" value="Staph_reg_Sar_Rot"/>
    <property type="match status" value="1"/>
</dbReference>
<dbReference type="HOGENOM" id="CLU_083287_3_0_5"/>
<name>A7IBC7_XANP2</name>
<dbReference type="InterPro" id="IPR000835">
    <property type="entry name" value="HTH_MarR-typ"/>
</dbReference>
<dbReference type="STRING" id="78245.Xaut_0061"/>
<dbReference type="PANTHER" id="PTHR33164">
    <property type="entry name" value="TRANSCRIPTIONAL REGULATOR, MARR FAMILY"/>
    <property type="match status" value="1"/>
</dbReference>
<dbReference type="PROSITE" id="PS50995">
    <property type="entry name" value="HTH_MARR_2"/>
    <property type="match status" value="1"/>
</dbReference>
<dbReference type="SMART" id="SM00347">
    <property type="entry name" value="HTH_MARR"/>
    <property type="match status" value="1"/>
</dbReference>
<proteinExistence type="predicted"/>
<dbReference type="FunFam" id="1.10.10.10:FF:000163">
    <property type="entry name" value="MarR family transcriptional regulator"/>
    <property type="match status" value="1"/>
</dbReference>
<dbReference type="GO" id="GO:0006950">
    <property type="term" value="P:response to stress"/>
    <property type="evidence" value="ECO:0007669"/>
    <property type="project" value="TreeGrafter"/>
</dbReference>
<dbReference type="EMBL" id="CP000781">
    <property type="protein sequence ID" value="ABS65320.1"/>
    <property type="molecule type" value="Genomic_DNA"/>
</dbReference>
<evidence type="ECO:0000313" key="8">
    <source>
        <dbReference type="EMBL" id="ABS65320.1"/>
    </source>
</evidence>
<dbReference type="GO" id="GO:0005737">
    <property type="term" value="C:cytoplasm"/>
    <property type="evidence" value="ECO:0007669"/>
    <property type="project" value="UniProtKB-SubCell"/>
</dbReference>
<protein>
    <submittedName>
        <fullName evidence="8">Transcriptional regulator, MarR family</fullName>
    </submittedName>
</protein>
<dbReference type="PhylomeDB" id="A7IBC7"/>
<dbReference type="eggNOG" id="COG1846">
    <property type="taxonomic scope" value="Bacteria"/>
</dbReference>